<dbReference type="Pfam" id="PF06224">
    <property type="entry name" value="AlkZ-like"/>
    <property type="match status" value="1"/>
</dbReference>
<dbReference type="RefSeq" id="WP_069695786.1">
    <property type="nucleotide sequence ID" value="NZ_CP043010.1"/>
</dbReference>
<sequence>MPIGKRSPTPAVIGRLRLANQGLLGGKRASVPEAVRWMTAMQAQDLGHALWAVGQRVAGPGASEVRAALDAGTVVRSWPMRGTLHLVAPEDLRWMLGITSGRLLQSLRTRHRELNITPDDISHARDVALETIATLSRDTEAAGVSREQLFAAFEEAGQVTKAQRGIHLIACLCQEASLVQGPMAGSKGNAGVQQLFVPFDQWIRDSRAVDREPGIAEWFLRYIHSHGPATVRDFAWWTQVPLSEARAALSAVQNQLVELPFGDASYWMSQETAAMLDDGVPGARSVLALPGFDEFLLGYQDRSLVLAPEYAELVVPGKNGVFKRIIVAGGGVVGTWARTGTGKSAGVVPEPFTGTLGPSAERSFLAQARAYLKFMES</sequence>
<dbReference type="InterPro" id="IPR009351">
    <property type="entry name" value="AlkZ-like"/>
</dbReference>
<dbReference type="Proteomes" id="UP001163293">
    <property type="component" value="Chromosome"/>
</dbReference>
<dbReference type="PANTHER" id="PTHR38479:SF2">
    <property type="entry name" value="WINGED HELIX DNA-BINDING DOMAIN-CONTAINING PROTEIN"/>
    <property type="match status" value="1"/>
</dbReference>
<name>A0AAX3EF00_PAEUR</name>
<dbReference type="AlphaFoldDB" id="A0AAX3EF00"/>
<dbReference type="PANTHER" id="PTHR38479">
    <property type="entry name" value="LMO0824 PROTEIN"/>
    <property type="match status" value="1"/>
</dbReference>
<protein>
    <submittedName>
        <fullName evidence="1">Winged helix DNA-binding domain-containing protein</fullName>
    </submittedName>
</protein>
<keyword evidence="1" id="KW-0238">DNA-binding</keyword>
<dbReference type="EMBL" id="CP101185">
    <property type="protein sequence ID" value="UYV96580.1"/>
    <property type="molecule type" value="Genomic_DNA"/>
</dbReference>
<proteinExistence type="predicted"/>
<evidence type="ECO:0000313" key="2">
    <source>
        <dbReference type="Proteomes" id="UP001163293"/>
    </source>
</evidence>
<accession>A0AAX3EF00</accession>
<keyword evidence="2" id="KW-1185">Reference proteome</keyword>
<reference evidence="1" key="1">
    <citation type="submission" date="2022-07" db="EMBL/GenBank/DDBJ databases">
        <authorList>
            <person name="Wu T."/>
        </authorList>
    </citation>
    <scope>NUCLEOTIDE SEQUENCE</scope>
    <source>
        <strain evidence="1">SD-1</strain>
    </source>
</reference>
<organism evidence="1 2">
    <name type="scientific">Paenarthrobacter ureafaciens</name>
    <dbReference type="NCBI Taxonomy" id="37931"/>
    <lineage>
        <taxon>Bacteria</taxon>
        <taxon>Bacillati</taxon>
        <taxon>Actinomycetota</taxon>
        <taxon>Actinomycetes</taxon>
        <taxon>Micrococcales</taxon>
        <taxon>Micrococcaceae</taxon>
        <taxon>Paenarthrobacter</taxon>
    </lineage>
</organism>
<gene>
    <name evidence="1" type="ORF">NL394_16205</name>
</gene>
<evidence type="ECO:0000313" key="1">
    <source>
        <dbReference type="EMBL" id="UYV96580.1"/>
    </source>
</evidence>
<dbReference type="GO" id="GO:0003677">
    <property type="term" value="F:DNA binding"/>
    <property type="evidence" value="ECO:0007669"/>
    <property type="project" value="UniProtKB-KW"/>
</dbReference>